<dbReference type="EMBL" id="VSSQ01115478">
    <property type="protein sequence ID" value="MPN50894.1"/>
    <property type="molecule type" value="Genomic_DNA"/>
</dbReference>
<protein>
    <submittedName>
        <fullName evidence="1">Uncharacterized protein</fullName>
    </submittedName>
</protein>
<name>A0A645IR83_9ZZZZ</name>
<gene>
    <name evidence="1" type="ORF">SDC9_198534</name>
</gene>
<proteinExistence type="predicted"/>
<sequence length="114" mass="13049">MHQIKGVIAADARHIEVFRENQDQQDADRKHHLIARQWIDNRCFWFPLAHSMLRGIPAADLRQHDNGQQRRKNEPGHITFAVRGDNHCRQQRSEGATKITAHLEDGLGKTVASA</sequence>
<evidence type="ECO:0000313" key="1">
    <source>
        <dbReference type="EMBL" id="MPN50894.1"/>
    </source>
</evidence>
<dbReference type="AlphaFoldDB" id="A0A645IR83"/>
<organism evidence="1">
    <name type="scientific">bioreactor metagenome</name>
    <dbReference type="NCBI Taxonomy" id="1076179"/>
    <lineage>
        <taxon>unclassified sequences</taxon>
        <taxon>metagenomes</taxon>
        <taxon>ecological metagenomes</taxon>
    </lineage>
</organism>
<reference evidence="1" key="1">
    <citation type="submission" date="2019-08" db="EMBL/GenBank/DDBJ databases">
        <authorList>
            <person name="Kucharzyk K."/>
            <person name="Murdoch R.W."/>
            <person name="Higgins S."/>
            <person name="Loffler F."/>
        </authorList>
    </citation>
    <scope>NUCLEOTIDE SEQUENCE</scope>
</reference>
<comment type="caution">
    <text evidence="1">The sequence shown here is derived from an EMBL/GenBank/DDBJ whole genome shotgun (WGS) entry which is preliminary data.</text>
</comment>
<accession>A0A645IR83</accession>